<sequence>MAFNLTWQAPKPTFPSLPPNITRTFIPTASGPLELLSATTSTLTRKTPLFFIHGGFGSAAVWLEYMTYFSQNGIPCYALSLRGHGNSWYPSFLRMLYWTTKRTLASDLVAGIEHVQELESGKRGEPVEVILVGHSSGGGLSQLILSEGSVKVKALVLMGAIPCFRSLDPWFSIRMLWHAWHPKSPLSSTKLVKNVFFGKSMPIEKVQAFEKLLSPYESLLWPIGMFRPFVNVHNILQGIVDWGTSDRVMVLGGENDKLVTMSIMRRVAGTYRSAFGDLVESKKIEAESKGLRTQGEDNFGKGVTHATIPSAGHHTQNDEPWVVGAKKILSFYEQL</sequence>
<evidence type="ECO:0000313" key="3">
    <source>
        <dbReference type="Proteomes" id="UP000250140"/>
    </source>
</evidence>
<name>A0A8E2FBI2_9PEZI</name>
<dbReference type="OrthoDB" id="8119704at2759"/>
<reference evidence="2 3" key="1">
    <citation type="journal article" date="2016" name="Nat. Commun.">
        <title>Ectomycorrhizal ecology is imprinted in the genome of the dominant symbiotic fungus Cenococcum geophilum.</title>
        <authorList>
            <consortium name="DOE Joint Genome Institute"/>
            <person name="Peter M."/>
            <person name="Kohler A."/>
            <person name="Ohm R.A."/>
            <person name="Kuo A."/>
            <person name="Krutzmann J."/>
            <person name="Morin E."/>
            <person name="Arend M."/>
            <person name="Barry K.W."/>
            <person name="Binder M."/>
            <person name="Choi C."/>
            <person name="Clum A."/>
            <person name="Copeland A."/>
            <person name="Grisel N."/>
            <person name="Haridas S."/>
            <person name="Kipfer T."/>
            <person name="LaButti K."/>
            <person name="Lindquist E."/>
            <person name="Lipzen A."/>
            <person name="Maire R."/>
            <person name="Meier B."/>
            <person name="Mihaltcheva S."/>
            <person name="Molinier V."/>
            <person name="Murat C."/>
            <person name="Poggeler S."/>
            <person name="Quandt C.A."/>
            <person name="Sperisen C."/>
            <person name="Tritt A."/>
            <person name="Tisserant E."/>
            <person name="Crous P.W."/>
            <person name="Henrissat B."/>
            <person name="Nehls U."/>
            <person name="Egli S."/>
            <person name="Spatafora J.W."/>
            <person name="Grigoriev I.V."/>
            <person name="Martin F.M."/>
        </authorList>
    </citation>
    <scope>NUCLEOTIDE SEQUENCE [LARGE SCALE GENOMIC DNA]</scope>
    <source>
        <strain evidence="2 3">CBS 207.34</strain>
    </source>
</reference>
<dbReference type="InterPro" id="IPR029058">
    <property type="entry name" value="AB_hydrolase_fold"/>
</dbReference>
<keyword evidence="2" id="KW-0378">Hydrolase</keyword>
<dbReference type="Pfam" id="PF12697">
    <property type="entry name" value="Abhydrolase_6"/>
    <property type="match status" value="1"/>
</dbReference>
<dbReference type="InterPro" id="IPR050228">
    <property type="entry name" value="Carboxylesterase_BioH"/>
</dbReference>
<dbReference type="InterPro" id="IPR000073">
    <property type="entry name" value="AB_hydrolase_1"/>
</dbReference>
<dbReference type="Proteomes" id="UP000250140">
    <property type="component" value="Unassembled WGS sequence"/>
</dbReference>
<evidence type="ECO:0000259" key="1">
    <source>
        <dbReference type="Pfam" id="PF12697"/>
    </source>
</evidence>
<protein>
    <submittedName>
        <fullName evidence="2">Alpha/beta-hydrolase</fullName>
    </submittedName>
</protein>
<dbReference type="EMBL" id="KV748612">
    <property type="protein sequence ID" value="OCL14137.1"/>
    <property type="molecule type" value="Genomic_DNA"/>
</dbReference>
<proteinExistence type="predicted"/>
<gene>
    <name evidence="2" type="ORF">AOQ84DRAFT_429055</name>
</gene>
<dbReference type="SUPFAM" id="SSF53474">
    <property type="entry name" value="alpha/beta-Hydrolases"/>
    <property type="match status" value="1"/>
</dbReference>
<organism evidence="2 3">
    <name type="scientific">Glonium stellatum</name>
    <dbReference type="NCBI Taxonomy" id="574774"/>
    <lineage>
        <taxon>Eukaryota</taxon>
        <taxon>Fungi</taxon>
        <taxon>Dikarya</taxon>
        <taxon>Ascomycota</taxon>
        <taxon>Pezizomycotina</taxon>
        <taxon>Dothideomycetes</taxon>
        <taxon>Pleosporomycetidae</taxon>
        <taxon>Gloniales</taxon>
        <taxon>Gloniaceae</taxon>
        <taxon>Glonium</taxon>
    </lineage>
</organism>
<dbReference type="PANTHER" id="PTHR43194">
    <property type="entry name" value="HYDROLASE ALPHA/BETA FOLD FAMILY"/>
    <property type="match status" value="1"/>
</dbReference>
<dbReference type="GO" id="GO:0016787">
    <property type="term" value="F:hydrolase activity"/>
    <property type="evidence" value="ECO:0007669"/>
    <property type="project" value="UniProtKB-KW"/>
</dbReference>
<dbReference type="Gene3D" id="3.40.50.1820">
    <property type="entry name" value="alpha/beta hydrolase"/>
    <property type="match status" value="1"/>
</dbReference>
<dbReference type="PANTHER" id="PTHR43194:SF2">
    <property type="entry name" value="PEROXISOMAL MEMBRANE PROTEIN LPX1"/>
    <property type="match status" value="1"/>
</dbReference>
<evidence type="ECO:0000313" key="2">
    <source>
        <dbReference type="EMBL" id="OCL14137.1"/>
    </source>
</evidence>
<dbReference type="AlphaFoldDB" id="A0A8E2FBI2"/>
<keyword evidence="3" id="KW-1185">Reference proteome</keyword>
<accession>A0A8E2FBI2</accession>
<feature type="domain" description="AB hydrolase-1" evidence="1">
    <location>
        <begin position="49"/>
        <end position="273"/>
    </location>
</feature>